<keyword evidence="6" id="KW-1185">Reference proteome</keyword>
<evidence type="ECO:0000313" key="5">
    <source>
        <dbReference type="EMBL" id="AJC74257.1"/>
    </source>
</evidence>
<gene>
    <name evidence="5" type="ORF">AJ81_08790</name>
</gene>
<dbReference type="KEGG" id="phy:AJ81_08790"/>
<evidence type="ECO:0000259" key="4">
    <source>
        <dbReference type="Pfam" id="PF00881"/>
    </source>
</evidence>
<dbReference type="PANTHER" id="PTHR23026">
    <property type="entry name" value="NADPH NITROREDUCTASE"/>
    <property type="match status" value="1"/>
</dbReference>
<keyword evidence="2" id="KW-0288">FMN</keyword>
<dbReference type="RefSeq" id="WP_031502310.1">
    <property type="nucleotide sequence ID" value="NC_022795.1"/>
</dbReference>
<dbReference type="PANTHER" id="PTHR23026:SF90">
    <property type="entry name" value="IODOTYROSINE DEIODINASE 1"/>
    <property type="match status" value="1"/>
</dbReference>
<organism evidence="5 6">
    <name type="scientific">Pseudothermotoga hypogea DSM 11164 = NBRC 106472</name>
    <dbReference type="NCBI Taxonomy" id="1123384"/>
    <lineage>
        <taxon>Bacteria</taxon>
        <taxon>Thermotogati</taxon>
        <taxon>Thermotogota</taxon>
        <taxon>Thermotogae</taxon>
        <taxon>Thermotogales</taxon>
        <taxon>Thermotogaceae</taxon>
        <taxon>Pseudothermotoga</taxon>
    </lineage>
</organism>
<evidence type="ECO:0000256" key="3">
    <source>
        <dbReference type="ARBA" id="ARBA00023002"/>
    </source>
</evidence>
<dbReference type="GO" id="GO:0016491">
    <property type="term" value="F:oxidoreductase activity"/>
    <property type="evidence" value="ECO:0007669"/>
    <property type="project" value="UniProtKB-KW"/>
</dbReference>
<dbReference type="Gene3D" id="3.40.109.10">
    <property type="entry name" value="NADH Oxidase"/>
    <property type="match status" value="1"/>
</dbReference>
<proteinExistence type="predicted"/>
<dbReference type="EMBL" id="CP007141">
    <property type="protein sequence ID" value="AJC74257.1"/>
    <property type="molecule type" value="Genomic_DNA"/>
</dbReference>
<protein>
    <submittedName>
        <fullName evidence="5">NADH oxidase</fullName>
    </submittedName>
</protein>
<reference evidence="5 6" key="1">
    <citation type="submission" date="2014-01" db="EMBL/GenBank/DDBJ databases">
        <title>Genome sequencing of Thermotog hypogea.</title>
        <authorList>
            <person name="Zhang X."/>
            <person name="Alvare G."/>
            <person name="Fristensky B."/>
            <person name="Chen L."/>
            <person name="Suen T."/>
            <person name="Chen Q."/>
            <person name="Ma K."/>
        </authorList>
    </citation>
    <scope>NUCLEOTIDE SEQUENCE [LARGE SCALE GENOMIC DNA]</scope>
    <source>
        <strain evidence="5 6">DSM 11164</strain>
    </source>
</reference>
<dbReference type="PaxDb" id="1123384-AJ81_08790"/>
<dbReference type="InterPro" id="IPR029479">
    <property type="entry name" value="Nitroreductase"/>
</dbReference>
<dbReference type="SUPFAM" id="SSF55469">
    <property type="entry name" value="FMN-dependent nitroreductase-like"/>
    <property type="match status" value="1"/>
</dbReference>
<dbReference type="Pfam" id="PF00881">
    <property type="entry name" value="Nitroreductase"/>
    <property type="match status" value="1"/>
</dbReference>
<dbReference type="InterPro" id="IPR000415">
    <property type="entry name" value="Nitroreductase-like"/>
</dbReference>
<dbReference type="STRING" id="1123384.AJ81_08790"/>
<feature type="domain" description="Nitroreductase" evidence="4">
    <location>
        <begin position="7"/>
        <end position="164"/>
    </location>
</feature>
<keyword evidence="1" id="KW-0285">Flavoprotein</keyword>
<dbReference type="InterPro" id="IPR050627">
    <property type="entry name" value="Nitroreductase/BluB"/>
</dbReference>
<dbReference type="OrthoDB" id="9812105at2"/>
<name>A0A0X1KSG1_9THEM</name>
<evidence type="ECO:0000256" key="1">
    <source>
        <dbReference type="ARBA" id="ARBA00022630"/>
    </source>
</evidence>
<dbReference type="AlphaFoldDB" id="A0A0X1KSG1"/>
<accession>A0A0X1KSG1</accession>
<dbReference type="PATRIC" id="fig|1123384.7.peg.1762"/>
<evidence type="ECO:0000313" key="6">
    <source>
        <dbReference type="Proteomes" id="UP000077469"/>
    </source>
</evidence>
<dbReference type="Proteomes" id="UP000077469">
    <property type="component" value="Chromosome"/>
</dbReference>
<evidence type="ECO:0000256" key="2">
    <source>
        <dbReference type="ARBA" id="ARBA00022643"/>
    </source>
</evidence>
<keyword evidence="3" id="KW-0560">Oxidoreductase</keyword>
<sequence length="188" mass="21721">MILDLAKKRKTVRKFKREKPPIEKLLKCLAVAREAPSGMNAQPWRFVVVENRERRSQIREICESAEKSFHLSVRGELGSWLKEKGFSWEKPFLQEAPYLILVFARKDAPFSKESTWLAIGYLLLALEEEGLGTVTYTPPNPGDVARAIEAPSDYRLEVILPVGYPEDERDKYERKPLEEIVSFELLKE</sequence>